<dbReference type="SUPFAM" id="SSF53218">
    <property type="entry name" value="Molybdenum cofactor biosynthesis proteins"/>
    <property type="match status" value="1"/>
</dbReference>
<keyword evidence="4" id="KW-1185">Reference proteome</keyword>
<dbReference type="PANTHER" id="PTHR13939:SF0">
    <property type="entry name" value="NMN AMIDOHYDROLASE-LIKE PROTEIN YFAY"/>
    <property type="match status" value="1"/>
</dbReference>
<gene>
    <name evidence="1 3" type="primary">cinA</name>
    <name evidence="3" type="ORF">Psch_01158</name>
</gene>
<dbReference type="HAMAP" id="MF_00226_B">
    <property type="entry name" value="CinA_B"/>
    <property type="match status" value="1"/>
</dbReference>
<dbReference type="InterPro" id="IPR050101">
    <property type="entry name" value="CinA"/>
</dbReference>
<sequence length="410" mass="44487">MIAEVIFSGTELLLGQILNINGQYIQQTLASMGIDSYHQLTVGDNRDRCAQAIRQAAARADLIFVGGGLGPTEDDVSREALSEALQIPLVQDETALNIVRRIYLARGITMPEVNMKQALIPVGGKALDNRVGVAPGIVLEHQGKIFFLLPGPPFEFNCMLDEQVVPYLKSRFPEEMGIIYSRVLKLCGIGESFLAQSLGDLFKSSYPTVFTCVKGSYIDLSITAKAEDELRARRDIAAMENILRQRIGQYIFGADRDTLPGVIGRELARRGKSVAVVEEECSGGLLTHMLSVDPFSARVFAGGVVLSKTPGLKGLSEGLSRPQGTTEAKAAEQLARAIRRLTGSGIGIAVLGPSQQEALVNNKNMMTVGIDLGHEILVKESLLWDNKSEVARRGAETALVRLWQVLQEIG</sequence>
<dbReference type="NCBIfam" id="TIGR00200">
    <property type="entry name" value="cinA_nterm"/>
    <property type="match status" value="1"/>
</dbReference>
<comment type="similarity">
    <text evidence="1">Belongs to the CinA family.</text>
</comment>
<dbReference type="Gene3D" id="3.30.70.2860">
    <property type="match status" value="1"/>
</dbReference>
<dbReference type="Pfam" id="PF00994">
    <property type="entry name" value="MoCF_biosynth"/>
    <property type="match status" value="1"/>
</dbReference>
<comment type="caution">
    <text evidence="3">The sequence shown here is derived from an EMBL/GenBank/DDBJ whole genome shotgun (WGS) entry which is preliminary data.</text>
</comment>
<dbReference type="Gene3D" id="3.90.950.20">
    <property type="entry name" value="CinA-like"/>
    <property type="match status" value="1"/>
</dbReference>
<dbReference type="InterPro" id="IPR001453">
    <property type="entry name" value="MoaB/Mog_dom"/>
</dbReference>
<dbReference type="InterPro" id="IPR008136">
    <property type="entry name" value="CinA_C"/>
</dbReference>
<evidence type="ECO:0000313" key="4">
    <source>
        <dbReference type="Proteomes" id="UP000298324"/>
    </source>
</evidence>
<dbReference type="InterPro" id="IPR008135">
    <property type="entry name" value="Competence-induced_CinA"/>
</dbReference>
<dbReference type="AlphaFoldDB" id="A0A4Y7RFQ0"/>
<dbReference type="InterPro" id="IPR036425">
    <property type="entry name" value="MoaB/Mog-like_dom_sf"/>
</dbReference>
<proteinExistence type="inferred from homology"/>
<evidence type="ECO:0000259" key="2">
    <source>
        <dbReference type="SMART" id="SM00852"/>
    </source>
</evidence>
<dbReference type="Gene3D" id="3.40.980.10">
    <property type="entry name" value="MoaB/Mog-like domain"/>
    <property type="match status" value="1"/>
</dbReference>
<dbReference type="Proteomes" id="UP000298324">
    <property type="component" value="Unassembled WGS sequence"/>
</dbReference>
<organism evidence="3 4">
    <name type="scientific">Pelotomaculum schinkii</name>
    <dbReference type="NCBI Taxonomy" id="78350"/>
    <lineage>
        <taxon>Bacteria</taxon>
        <taxon>Bacillati</taxon>
        <taxon>Bacillota</taxon>
        <taxon>Clostridia</taxon>
        <taxon>Eubacteriales</taxon>
        <taxon>Desulfotomaculaceae</taxon>
        <taxon>Pelotomaculum</taxon>
    </lineage>
</organism>
<accession>A0A4Y7RFQ0</accession>
<dbReference type="SMART" id="SM00852">
    <property type="entry name" value="MoCF_biosynth"/>
    <property type="match status" value="1"/>
</dbReference>
<protein>
    <recommendedName>
        <fullName evidence="1">Putative competence-damage inducible protein</fullName>
    </recommendedName>
</protein>
<dbReference type="InterPro" id="IPR041424">
    <property type="entry name" value="CinA_KH"/>
</dbReference>
<dbReference type="EMBL" id="QFGA01000001">
    <property type="protein sequence ID" value="TEB07603.1"/>
    <property type="molecule type" value="Genomic_DNA"/>
</dbReference>
<name>A0A4Y7RFQ0_9FIRM</name>
<dbReference type="PIRSF" id="PIRSF006728">
    <property type="entry name" value="CinA"/>
    <property type="match status" value="1"/>
</dbReference>
<evidence type="ECO:0000313" key="3">
    <source>
        <dbReference type="EMBL" id="TEB07603.1"/>
    </source>
</evidence>
<dbReference type="CDD" id="cd00885">
    <property type="entry name" value="cinA"/>
    <property type="match status" value="1"/>
</dbReference>
<dbReference type="InterPro" id="IPR036653">
    <property type="entry name" value="CinA-like_C"/>
</dbReference>
<evidence type="ECO:0000256" key="1">
    <source>
        <dbReference type="HAMAP-Rule" id="MF_00226"/>
    </source>
</evidence>
<dbReference type="SUPFAM" id="SSF142433">
    <property type="entry name" value="CinA-like"/>
    <property type="match status" value="1"/>
</dbReference>
<feature type="domain" description="MoaB/Mog" evidence="2">
    <location>
        <begin position="4"/>
        <end position="171"/>
    </location>
</feature>
<dbReference type="Pfam" id="PF02464">
    <property type="entry name" value="CinA"/>
    <property type="match status" value="1"/>
</dbReference>
<dbReference type="RefSeq" id="WP_190239454.1">
    <property type="nucleotide sequence ID" value="NZ_QFGA01000001.1"/>
</dbReference>
<dbReference type="Pfam" id="PF18146">
    <property type="entry name" value="CinA_KH"/>
    <property type="match status" value="1"/>
</dbReference>
<dbReference type="PANTHER" id="PTHR13939">
    <property type="entry name" value="NICOTINAMIDE-NUCLEOTIDE AMIDOHYDROLASE PNCC"/>
    <property type="match status" value="1"/>
</dbReference>
<reference evidence="3 4" key="1">
    <citation type="journal article" date="2018" name="Environ. Microbiol.">
        <title>Novel energy conservation strategies and behaviour of Pelotomaculum schinkii driving syntrophic propionate catabolism.</title>
        <authorList>
            <person name="Hidalgo-Ahumada C.A.P."/>
            <person name="Nobu M.K."/>
            <person name="Narihiro T."/>
            <person name="Tamaki H."/>
            <person name="Liu W.T."/>
            <person name="Kamagata Y."/>
            <person name="Stams A.J.M."/>
            <person name="Imachi H."/>
            <person name="Sousa D.Z."/>
        </authorList>
    </citation>
    <scope>NUCLEOTIDE SEQUENCE [LARGE SCALE GENOMIC DNA]</scope>
    <source>
        <strain evidence="3 4">HH</strain>
    </source>
</reference>